<evidence type="ECO:0000313" key="2">
    <source>
        <dbReference type="Proteomes" id="UP001596395"/>
    </source>
</evidence>
<dbReference type="RefSeq" id="WP_336352218.1">
    <property type="nucleotide sequence ID" value="NZ_JAZAQL010000005.1"/>
</dbReference>
<dbReference type="EMBL" id="JBHSXN010000005">
    <property type="protein sequence ID" value="MFC6955290.1"/>
    <property type="molecule type" value="Genomic_DNA"/>
</dbReference>
<protein>
    <submittedName>
        <fullName evidence="1">DUF5830 family protein</fullName>
    </submittedName>
</protein>
<evidence type="ECO:0000313" key="1">
    <source>
        <dbReference type="EMBL" id="MFC6955290.1"/>
    </source>
</evidence>
<organism evidence="1 2">
    <name type="scientific">Halorubellus litoreus</name>
    <dbReference type="NCBI Taxonomy" id="755308"/>
    <lineage>
        <taxon>Archaea</taxon>
        <taxon>Methanobacteriati</taxon>
        <taxon>Methanobacteriota</taxon>
        <taxon>Stenosarchaea group</taxon>
        <taxon>Halobacteria</taxon>
        <taxon>Halobacteriales</taxon>
        <taxon>Halorubellaceae</taxon>
        <taxon>Halorubellus</taxon>
    </lineage>
</organism>
<proteinExistence type="predicted"/>
<sequence length="134" mass="13951">MTGDDGERPSAGGGVEGDPVEVGVELLAKAEDAELSLADAMDRVEAVSTAPRVVREILDTAELRGVIEREDGVVAVAGGGGYVSQTTDVVRREGDYDCRRCGTGLATGHFVQLEAGELGPFGSECVRKVTGRDD</sequence>
<accession>A0ABD5VIY8</accession>
<dbReference type="InterPro" id="IPR043870">
    <property type="entry name" value="DUF5830"/>
</dbReference>
<dbReference type="Pfam" id="PF19148">
    <property type="entry name" value="DUF5830"/>
    <property type="match status" value="1"/>
</dbReference>
<dbReference type="AlphaFoldDB" id="A0ABD5VIY8"/>
<comment type="caution">
    <text evidence="1">The sequence shown here is derived from an EMBL/GenBank/DDBJ whole genome shotgun (WGS) entry which is preliminary data.</text>
</comment>
<gene>
    <name evidence="1" type="ORF">ACFQGB_20705</name>
</gene>
<name>A0ABD5VIY8_9EURY</name>
<reference evidence="1 2" key="1">
    <citation type="journal article" date="2019" name="Int. J. Syst. Evol. Microbiol.">
        <title>The Global Catalogue of Microorganisms (GCM) 10K type strain sequencing project: providing services to taxonomists for standard genome sequencing and annotation.</title>
        <authorList>
            <consortium name="The Broad Institute Genomics Platform"/>
            <consortium name="The Broad Institute Genome Sequencing Center for Infectious Disease"/>
            <person name="Wu L."/>
            <person name="Ma J."/>
        </authorList>
    </citation>
    <scope>NUCLEOTIDE SEQUENCE [LARGE SCALE GENOMIC DNA]</scope>
    <source>
        <strain evidence="1 2">GX26</strain>
    </source>
</reference>
<dbReference type="Proteomes" id="UP001596395">
    <property type="component" value="Unassembled WGS sequence"/>
</dbReference>
<keyword evidence="2" id="KW-1185">Reference proteome</keyword>